<comment type="subcellular location">
    <subcellularLocation>
        <location evidence="2">Cell membrane</location>
        <topology evidence="2">Single-pass membrane protein</topology>
    </subcellularLocation>
</comment>
<keyword evidence="12" id="KW-0443">Lipid metabolism</keyword>
<keyword evidence="8" id="KW-0444">Lipid biosynthesis</keyword>
<comment type="pathway">
    <text evidence="4">Lipid metabolism.</text>
</comment>
<dbReference type="InterPro" id="IPR036265">
    <property type="entry name" value="HIT-like_sf"/>
</dbReference>
<keyword evidence="18" id="KW-0732">Signal</keyword>
<keyword evidence="10" id="KW-0378">Hydrolase</keyword>
<dbReference type="GO" id="GO:0005886">
    <property type="term" value="C:plasma membrane"/>
    <property type="evidence" value="ECO:0007669"/>
    <property type="project" value="UniProtKB-SubCell"/>
</dbReference>
<evidence type="ECO:0000256" key="17">
    <source>
        <dbReference type="ARBA" id="ARBA00032892"/>
    </source>
</evidence>
<evidence type="ECO:0000256" key="15">
    <source>
        <dbReference type="ARBA" id="ARBA00023264"/>
    </source>
</evidence>
<dbReference type="SUPFAM" id="SSF54197">
    <property type="entry name" value="HIT-like"/>
    <property type="match status" value="1"/>
</dbReference>
<dbReference type="InterPro" id="IPR003763">
    <property type="entry name" value="CDP-diacylglyc_Pase"/>
</dbReference>
<evidence type="ECO:0000256" key="10">
    <source>
        <dbReference type="ARBA" id="ARBA00022801"/>
    </source>
</evidence>
<keyword evidence="14" id="KW-0594">Phospholipid biosynthesis</keyword>
<dbReference type="UniPathway" id="UPA00609">
    <property type="reaction ID" value="UER00664"/>
</dbReference>
<evidence type="ECO:0000313" key="19">
    <source>
        <dbReference type="EMBL" id="GAC67786.1"/>
    </source>
</evidence>
<sequence>MARTLLALATVGVVALTGGGVVAGVAAAAPGTGSLDLGAPLGTPQVTEPCGLDTDSDGLWLKVKDATVKTPKAGNRVEPVPTQPTRLYAVRNGNDPGGPEDKLLLPVDRVAGIECHLAWSTSFPNLWSVAWTEAKKELPANADVVLGINSQTTRRLHQMHIHMTRVYAPARQAIIAADKAGKVGSGISAWKTHDPIAIPVKKDPTLKERLFRVARVSSLPNLFESLEKTVGAAAMPNQMIAVIGAPGGGYYVLSSDSGIPHGGTSTTDHLFAFAR</sequence>
<dbReference type="STRING" id="1223545.GS4_11_00540"/>
<dbReference type="eggNOG" id="COG2134">
    <property type="taxonomic scope" value="Bacteria"/>
</dbReference>
<keyword evidence="7" id="KW-1003">Cell membrane</keyword>
<dbReference type="GO" id="GO:0046342">
    <property type="term" value="P:CDP-diacylglycerol catabolic process"/>
    <property type="evidence" value="ECO:0007669"/>
    <property type="project" value="UniProtKB-UniPathway"/>
</dbReference>
<dbReference type="EMBL" id="BANX01000011">
    <property type="protein sequence ID" value="GAC67786.1"/>
    <property type="molecule type" value="Genomic_DNA"/>
</dbReference>
<dbReference type="GO" id="GO:0008654">
    <property type="term" value="P:phospholipid biosynthetic process"/>
    <property type="evidence" value="ECO:0007669"/>
    <property type="project" value="UniProtKB-KW"/>
</dbReference>
<name>M0QHK0_9ACTN</name>
<dbReference type="Proteomes" id="UP000011666">
    <property type="component" value="Unassembled WGS sequence"/>
</dbReference>
<dbReference type="Gene3D" id="3.30.428.30">
    <property type="entry name" value="HIT family - CDH-like"/>
    <property type="match status" value="1"/>
</dbReference>
<feature type="signal peptide" evidence="18">
    <location>
        <begin position="1"/>
        <end position="23"/>
    </location>
</feature>
<keyword evidence="13" id="KW-0472">Membrane</keyword>
<evidence type="ECO:0000256" key="14">
    <source>
        <dbReference type="ARBA" id="ARBA00023209"/>
    </source>
</evidence>
<reference evidence="19 20" key="1">
    <citation type="submission" date="2013-01" db="EMBL/GenBank/DDBJ databases">
        <title>Whole genome shotgun sequence of Gordonia soli NBRC 108243.</title>
        <authorList>
            <person name="Isaki-Nakamura S."/>
            <person name="Hosoyama A."/>
            <person name="Tsuchikane K."/>
            <person name="Ando Y."/>
            <person name="Baba S."/>
            <person name="Ohji S."/>
            <person name="Hamada M."/>
            <person name="Tamura T."/>
            <person name="Yamazoe A."/>
            <person name="Yamazaki S."/>
            <person name="Fujita N."/>
        </authorList>
    </citation>
    <scope>NUCLEOTIDE SEQUENCE [LARGE SCALE GENOMIC DNA]</scope>
    <source>
        <strain evidence="19 20">NBRC 108243</strain>
    </source>
</reference>
<evidence type="ECO:0000256" key="8">
    <source>
        <dbReference type="ARBA" id="ARBA00022516"/>
    </source>
</evidence>
<evidence type="ECO:0000256" key="3">
    <source>
        <dbReference type="ARBA" id="ARBA00004927"/>
    </source>
</evidence>
<keyword evidence="9" id="KW-0812">Transmembrane</keyword>
<keyword evidence="15" id="KW-1208">Phospholipid metabolism</keyword>
<evidence type="ECO:0000256" key="4">
    <source>
        <dbReference type="ARBA" id="ARBA00005189"/>
    </source>
</evidence>
<evidence type="ECO:0000256" key="5">
    <source>
        <dbReference type="ARBA" id="ARBA00006435"/>
    </source>
</evidence>
<organism evidence="19 20">
    <name type="scientific">Gordonia soli NBRC 108243</name>
    <dbReference type="NCBI Taxonomy" id="1223545"/>
    <lineage>
        <taxon>Bacteria</taxon>
        <taxon>Bacillati</taxon>
        <taxon>Actinomycetota</taxon>
        <taxon>Actinomycetes</taxon>
        <taxon>Mycobacteriales</taxon>
        <taxon>Gordoniaceae</taxon>
        <taxon>Gordonia</taxon>
    </lineage>
</organism>
<proteinExistence type="inferred from homology"/>
<comment type="catalytic activity">
    <reaction evidence="1">
        <text>a CDP-1,2-diacyl-sn-glycerol + H2O = a 1,2-diacyl-sn-glycero-3-phosphate + CMP + 2 H(+)</text>
        <dbReference type="Rhea" id="RHEA:15221"/>
        <dbReference type="ChEBI" id="CHEBI:15377"/>
        <dbReference type="ChEBI" id="CHEBI:15378"/>
        <dbReference type="ChEBI" id="CHEBI:58332"/>
        <dbReference type="ChEBI" id="CHEBI:58608"/>
        <dbReference type="ChEBI" id="CHEBI:60377"/>
        <dbReference type="EC" id="3.6.1.26"/>
    </reaction>
</comment>
<evidence type="ECO:0000256" key="13">
    <source>
        <dbReference type="ARBA" id="ARBA00023136"/>
    </source>
</evidence>
<keyword evidence="20" id="KW-1185">Reference proteome</keyword>
<evidence type="ECO:0000256" key="6">
    <source>
        <dbReference type="ARBA" id="ARBA00012375"/>
    </source>
</evidence>
<dbReference type="EC" id="3.6.1.26" evidence="6"/>
<evidence type="ECO:0000256" key="18">
    <source>
        <dbReference type="SAM" id="SignalP"/>
    </source>
</evidence>
<comment type="similarity">
    <text evidence="5">Belongs to the Cdh family.</text>
</comment>
<accession>M0QHK0</accession>
<keyword evidence="11" id="KW-1133">Transmembrane helix</keyword>
<feature type="chain" id="PRO_5038565350" description="CDP-diacylglycerol diphosphatase" evidence="18">
    <location>
        <begin position="24"/>
        <end position="275"/>
    </location>
</feature>
<dbReference type="AlphaFoldDB" id="M0QHK0"/>
<evidence type="ECO:0000256" key="16">
    <source>
        <dbReference type="ARBA" id="ARBA00032888"/>
    </source>
</evidence>
<evidence type="ECO:0000256" key="12">
    <source>
        <dbReference type="ARBA" id="ARBA00023098"/>
    </source>
</evidence>
<comment type="caution">
    <text evidence="19">The sequence shown here is derived from an EMBL/GenBank/DDBJ whole genome shotgun (WGS) entry which is preliminary data.</text>
</comment>
<evidence type="ECO:0000313" key="20">
    <source>
        <dbReference type="Proteomes" id="UP000011666"/>
    </source>
</evidence>
<dbReference type="Pfam" id="PF02611">
    <property type="entry name" value="CDH"/>
    <property type="match status" value="1"/>
</dbReference>
<evidence type="ECO:0000256" key="1">
    <source>
        <dbReference type="ARBA" id="ARBA00001007"/>
    </source>
</evidence>
<comment type="pathway">
    <text evidence="3">Phospholipid metabolism; CDP-diacylglycerol degradation; phosphatidate from CDP-diacylglycerol: step 1/1.</text>
</comment>
<evidence type="ECO:0000256" key="7">
    <source>
        <dbReference type="ARBA" id="ARBA00022475"/>
    </source>
</evidence>
<dbReference type="GO" id="GO:0008715">
    <property type="term" value="F:CDP-diacylglycerol diphosphatase activity"/>
    <property type="evidence" value="ECO:0007669"/>
    <property type="project" value="UniProtKB-EC"/>
</dbReference>
<evidence type="ECO:0000256" key="2">
    <source>
        <dbReference type="ARBA" id="ARBA00004162"/>
    </source>
</evidence>
<evidence type="ECO:0000256" key="11">
    <source>
        <dbReference type="ARBA" id="ARBA00022989"/>
    </source>
</evidence>
<gene>
    <name evidence="19" type="ORF">GS4_11_00540</name>
</gene>
<evidence type="ECO:0000256" key="9">
    <source>
        <dbReference type="ARBA" id="ARBA00022692"/>
    </source>
</evidence>
<protein>
    <recommendedName>
        <fullName evidence="6">CDP-diacylglycerol diphosphatase</fullName>
        <ecNumber evidence="6">3.6.1.26</ecNumber>
    </recommendedName>
    <alternativeName>
        <fullName evidence="16">CDP-diacylglycerol phosphatidylhydrolase</fullName>
    </alternativeName>
    <alternativeName>
        <fullName evidence="17">CDP-diglyceride hydrolase</fullName>
    </alternativeName>
</protein>